<evidence type="ECO:0000313" key="2">
    <source>
        <dbReference type="EMBL" id="AGO84494.1"/>
    </source>
</evidence>
<reference evidence="2 3" key="1">
    <citation type="journal article" date="2013" name="Science">
        <title>Pandoraviruses: amoeba viruses with genomes up to 2.5 Mb reaching that of parasitic eukaryotes.</title>
        <authorList>
            <person name="Philippe N."/>
            <person name="Legendre M."/>
            <person name="Doutre G."/>
            <person name="Coute Y."/>
            <person name="Poirot O."/>
            <person name="Lescot M."/>
            <person name="Arslan D."/>
            <person name="Seltzer V."/>
            <person name="Bertaux L."/>
            <person name="Bruley C."/>
            <person name="Garin J."/>
            <person name="Claverie J.M."/>
            <person name="Abergel C."/>
        </authorList>
    </citation>
    <scope>NUCLEOTIDE SEQUENCE [LARGE SCALE GENOMIC DNA]</scope>
</reference>
<dbReference type="GeneID" id="16606281"/>
<accession>S4VV77</accession>
<feature type="compositionally biased region" description="Polar residues" evidence="1">
    <location>
        <begin position="1"/>
        <end position="17"/>
    </location>
</feature>
<evidence type="ECO:0000256" key="1">
    <source>
        <dbReference type="SAM" id="MobiDB-lite"/>
    </source>
</evidence>
<gene>
    <name evidence="2" type="ORF">psal_cds_615</name>
</gene>
<keyword evidence="3" id="KW-1185">Reference proteome</keyword>
<dbReference type="KEGG" id="vg:16606281"/>
<dbReference type="Proteomes" id="UP000204584">
    <property type="component" value="Segment"/>
</dbReference>
<proteinExistence type="predicted"/>
<dbReference type="RefSeq" id="YP_008437565.1">
    <property type="nucleotide sequence ID" value="NC_022098.1"/>
</dbReference>
<dbReference type="EMBL" id="KC977571">
    <property type="protein sequence ID" value="AGO84494.1"/>
    <property type="molecule type" value="Genomic_DNA"/>
</dbReference>
<organism evidence="2 3">
    <name type="scientific">Pandoravirus salinus</name>
    <dbReference type="NCBI Taxonomy" id="1349410"/>
    <lineage>
        <taxon>Viruses</taxon>
        <taxon>Pandoravirus</taxon>
    </lineage>
</organism>
<evidence type="ECO:0000313" key="3">
    <source>
        <dbReference type="Proteomes" id="UP000204584"/>
    </source>
</evidence>
<name>S4VV77_9VIRU</name>
<protein>
    <submittedName>
        <fullName evidence="2">Uncharacterized protein</fullName>
    </submittedName>
</protein>
<feature type="region of interest" description="Disordered" evidence="1">
    <location>
        <begin position="1"/>
        <end position="39"/>
    </location>
</feature>
<sequence>MTARSDATTKPINQTHPLATGSAAYGPRKRSTASSTVGDETLTRKAKVRRLSVASVSSHVDLALDYQEALPTELQDAIMRHLAGSDPKSALHLAATSKQQAAVLDRLLPRFVRENPLLVATEGATPTAADYLRARIALGAEDTNAVVLLRLMEGFIRFLFSMREWMSWRGIRDEHRTATGHCALHATYTSTCDWCSWSYKLFPIDDVLADPLLGDTRQRAQAWYRWLTAPPPIAVPNDWPPDDMPPADLAFMPRMSRTCLNRDLNIWYNRPRASHNGRPPVPDCLRGPCDYGIEVGNRDAAATGFTAADTAQAVMFFERYKSSSVAWHRMHVLFDDTRAKRLLGAWTQRDRSAQDIETRRLLGSTAARDGFCGTIDGNTLDHIKGVDDRLLGSGPLRLVRFTDAFRPKMYLVPDVDVFFAMDIASPEIETLLGIC</sequence>